<dbReference type="CDD" id="cd09917">
    <property type="entry name" value="F-box_SF"/>
    <property type="match status" value="1"/>
</dbReference>
<evidence type="ECO:0000313" key="3">
    <source>
        <dbReference type="Proteomes" id="UP000481861"/>
    </source>
</evidence>
<organism evidence="2 3">
    <name type="scientific">Massariosphaeria phaeospora</name>
    <dbReference type="NCBI Taxonomy" id="100035"/>
    <lineage>
        <taxon>Eukaryota</taxon>
        <taxon>Fungi</taxon>
        <taxon>Dikarya</taxon>
        <taxon>Ascomycota</taxon>
        <taxon>Pezizomycotina</taxon>
        <taxon>Dothideomycetes</taxon>
        <taxon>Pleosporomycetidae</taxon>
        <taxon>Pleosporales</taxon>
        <taxon>Pleosporales incertae sedis</taxon>
        <taxon>Massariosphaeria</taxon>
    </lineage>
</organism>
<dbReference type="AlphaFoldDB" id="A0A7C8MB45"/>
<accession>A0A7C8MB45</accession>
<feature type="region of interest" description="Disordered" evidence="1">
    <location>
        <begin position="641"/>
        <end position="674"/>
    </location>
</feature>
<dbReference type="OrthoDB" id="4194555at2759"/>
<dbReference type="EMBL" id="JAADJZ010000006">
    <property type="protein sequence ID" value="KAF2874058.1"/>
    <property type="molecule type" value="Genomic_DNA"/>
</dbReference>
<protein>
    <recommendedName>
        <fullName evidence="4">F-box domain-containing protein</fullName>
    </recommendedName>
</protein>
<feature type="compositionally biased region" description="Pro residues" evidence="1">
    <location>
        <begin position="641"/>
        <end position="654"/>
    </location>
</feature>
<gene>
    <name evidence="2" type="ORF">BDV95DRAFT_487858</name>
</gene>
<reference evidence="2 3" key="1">
    <citation type="submission" date="2020-01" db="EMBL/GenBank/DDBJ databases">
        <authorList>
            <consortium name="DOE Joint Genome Institute"/>
            <person name="Haridas S."/>
            <person name="Albert R."/>
            <person name="Binder M."/>
            <person name="Bloem J."/>
            <person name="Labutti K."/>
            <person name="Salamov A."/>
            <person name="Andreopoulos B."/>
            <person name="Baker S.E."/>
            <person name="Barry K."/>
            <person name="Bills G."/>
            <person name="Bluhm B.H."/>
            <person name="Cannon C."/>
            <person name="Castanera R."/>
            <person name="Culley D.E."/>
            <person name="Daum C."/>
            <person name="Ezra D."/>
            <person name="Gonzalez J.B."/>
            <person name="Henrissat B."/>
            <person name="Kuo A."/>
            <person name="Liang C."/>
            <person name="Lipzen A."/>
            <person name="Lutzoni F."/>
            <person name="Magnuson J."/>
            <person name="Mondo S."/>
            <person name="Nolan M."/>
            <person name="Ohm R."/>
            <person name="Pangilinan J."/>
            <person name="Park H.-J.H."/>
            <person name="Ramirez L."/>
            <person name="Alfaro M."/>
            <person name="Sun H."/>
            <person name="Tritt A."/>
            <person name="Yoshinaga Y."/>
            <person name="Zwiers L.-H.L."/>
            <person name="Turgeon B.G."/>
            <person name="Goodwin S.B."/>
            <person name="Spatafora J.W."/>
            <person name="Crous P.W."/>
            <person name="Grigoriev I.V."/>
        </authorList>
    </citation>
    <scope>NUCLEOTIDE SEQUENCE [LARGE SCALE GENOMIC DNA]</scope>
    <source>
        <strain evidence="2 3">CBS 611.86</strain>
    </source>
</reference>
<sequence length="945" mass="105184">MKRSRDRFEGLNGKTSTTDILKNREAVALLLYRTETPDPTANDIWPNFRNAAKLPVTYTNLDENYQAPKETRTKRRFGKTSKSNVAFPKVQGFRRGRPEWRLPVELFEEVAGYLNRDDIKSMRLVSQELNSYVSQVIFKTVVVPFNTEIYGMLGQDPKPDLKGKKKVKIGTPGFFWKNSNGDDVYNGHGLDVFKGFGQHILKFGMSFEVSEDALSKPLLKSVTEQHTSFWGSYHWPFEDYRRFDDVAGLECAADETPRMKLAFSELSKVTELALSVDSGLGWLNGPDQSIRARVLQKPPVVFGTLKQIPDRRSQAQKELWDYIQSCHQAADVDVKLAMLYKMEAHKSLLDSLDANMPAREQPSMPFLDPQLVNEAALLHAADIQLPTASEEADVLESSFLAPAGSSTGILFSSATQPTITERFIYPITPTNLTQAQEEWLLETEWAQRAFLSSYMLAIIDNPTTFHRVHTLNIARLSDRYIPTLSRADFWNALPSLRAVTLLVLPGWRTVHKSEAGFVNTQKIDPASGIDSVYEMLKNIVSHRQNIKKLTLGWAHGGEHAQGFFARNKLLLPAPIMVADKAVEHRPKIISQSMLRFSHVEELTLKNCWVTPSALLQLVTEHDSLSLEKLVLDSVSLTAPLTPGPPHANAPPINPAPNNQMAPFGGNAPGPQNQANPMQLLHFHIQALQLQIQQLQITGGGQQGQLAMLQAQLQNQLQLQAQLQNQVPLHLQLQQHAPAQLPHQPPNQAQNNAPVQYVGGMWVPHHPFPVPAMPAVAVAATPDPRSTLMGKPRPGSWVNILDIVSPGPNLADFGSEFSQAIEERNTSLQAIEFISCGYAKLPNTTFDQTAIERQVPSPRNTAMIKRMLTLTPAMLSSKWPLMGEIVQEVNMEELLALQAGWHMEMGWKNAEEAQAVEFDAQLPGGTGRFSGVVRASDRVTEASASQ</sequence>
<keyword evidence="3" id="KW-1185">Reference proteome</keyword>
<evidence type="ECO:0008006" key="4">
    <source>
        <dbReference type="Google" id="ProtNLM"/>
    </source>
</evidence>
<evidence type="ECO:0000256" key="1">
    <source>
        <dbReference type="SAM" id="MobiDB-lite"/>
    </source>
</evidence>
<name>A0A7C8MB45_9PLEO</name>
<evidence type="ECO:0000313" key="2">
    <source>
        <dbReference type="EMBL" id="KAF2874058.1"/>
    </source>
</evidence>
<dbReference type="Proteomes" id="UP000481861">
    <property type="component" value="Unassembled WGS sequence"/>
</dbReference>
<proteinExistence type="predicted"/>
<comment type="caution">
    <text evidence="2">The sequence shown here is derived from an EMBL/GenBank/DDBJ whole genome shotgun (WGS) entry which is preliminary data.</text>
</comment>